<dbReference type="CDD" id="cd17040">
    <property type="entry name" value="Ubl_MoaD_like"/>
    <property type="match status" value="1"/>
</dbReference>
<dbReference type="Gene3D" id="3.10.20.30">
    <property type="match status" value="1"/>
</dbReference>
<name>A0A542XT34_SALAC</name>
<dbReference type="InterPro" id="IPR012675">
    <property type="entry name" value="Beta-grasp_dom_sf"/>
</dbReference>
<evidence type="ECO:0000313" key="3">
    <source>
        <dbReference type="Proteomes" id="UP000315983"/>
    </source>
</evidence>
<dbReference type="EMBL" id="BOQM01000028">
    <property type="protein sequence ID" value="GIM86813.1"/>
    <property type="molecule type" value="Genomic_DNA"/>
</dbReference>
<dbReference type="Pfam" id="PF02597">
    <property type="entry name" value="ThiS"/>
    <property type="match status" value="1"/>
</dbReference>
<comment type="caution">
    <text evidence="2">The sequence shown here is derived from an EMBL/GenBank/DDBJ whole genome shotgun (WGS) entry which is preliminary data.</text>
</comment>
<accession>A0A542XT34</accession>
<proteinExistence type="predicted"/>
<gene>
    <name evidence="2" type="ORF">FB564_4219</name>
    <name evidence="1" type="ORF">Sar04_35490</name>
</gene>
<dbReference type="EMBL" id="VFOL01000001">
    <property type="protein sequence ID" value="TQL38999.1"/>
    <property type="molecule type" value="Genomic_DNA"/>
</dbReference>
<dbReference type="InterPro" id="IPR016155">
    <property type="entry name" value="Mopterin_synth/thiamin_S_b"/>
</dbReference>
<reference evidence="1 4" key="2">
    <citation type="submission" date="2021-03" db="EMBL/GenBank/DDBJ databases">
        <title>Whole genome shotgun sequence of Salinispora arenicola NBRC 105043.</title>
        <authorList>
            <person name="Komaki H."/>
            <person name="Tamura T."/>
        </authorList>
    </citation>
    <scope>NUCLEOTIDE SEQUENCE [LARGE SCALE GENOMIC DNA]</scope>
    <source>
        <strain evidence="1 4">NBRC 105043</strain>
    </source>
</reference>
<sequence length="88" mass="9985">MVRIILPSVWTQDGRTDFDTDEGPLHDVIRRFAADHPDYQHRLLTPDGEPLSYINICVDDDLIPRHRRQHTRVPADSTVTIIAPMAGG</sequence>
<evidence type="ECO:0000313" key="2">
    <source>
        <dbReference type="EMBL" id="TQL38999.1"/>
    </source>
</evidence>
<dbReference type="Proteomes" id="UP000315983">
    <property type="component" value="Unassembled WGS sequence"/>
</dbReference>
<keyword evidence="4" id="KW-1185">Reference proteome</keyword>
<evidence type="ECO:0000313" key="1">
    <source>
        <dbReference type="EMBL" id="GIM86813.1"/>
    </source>
</evidence>
<organism evidence="2 3">
    <name type="scientific">Salinispora arenicola</name>
    <dbReference type="NCBI Taxonomy" id="168697"/>
    <lineage>
        <taxon>Bacteria</taxon>
        <taxon>Bacillati</taxon>
        <taxon>Actinomycetota</taxon>
        <taxon>Actinomycetes</taxon>
        <taxon>Micromonosporales</taxon>
        <taxon>Micromonosporaceae</taxon>
        <taxon>Salinispora</taxon>
    </lineage>
</organism>
<dbReference type="AlphaFoldDB" id="A0A542XT34"/>
<dbReference type="Proteomes" id="UP000677457">
    <property type="component" value="Unassembled WGS sequence"/>
</dbReference>
<dbReference type="InterPro" id="IPR003749">
    <property type="entry name" value="ThiS/MoaD-like"/>
</dbReference>
<protein>
    <submittedName>
        <fullName evidence="2">Molybdopterin synthase subunit MoaD</fullName>
    </submittedName>
</protein>
<evidence type="ECO:0000313" key="4">
    <source>
        <dbReference type="Proteomes" id="UP000677457"/>
    </source>
</evidence>
<dbReference type="SUPFAM" id="SSF54285">
    <property type="entry name" value="MoaD/ThiS"/>
    <property type="match status" value="1"/>
</dbReference>
<reference evidence="2 3" key="1">
    <citation type="submission" date="2019-06" db="EMBL/GenBank/DDBJ databases">
        <title>Sequencing the genomes of 1000 actinobacteria strains.</title>
        <authorList>
            <person name="Klenk H.-P."/>
        </authorList>
    </citation>
    <scope>NUCLEOTIDE SEQUENCE [LARGE SCALE GENOMIC DNA]</scope>
    <source>
        <strain evidence="2 3">DSM 44819</strain>
    </source>
</reference>